<dbReference type="Proteomes" id="UP001652660">
    <property type="component" value="Chromosome 11c"/>
</dbReference>
<gene>
    <name evidence="12" type="primary">LOC113715522</name>
</gene>
<dbReference type="InterPro" id="IPR001841">
    <property type="entry name" value="Znf_RING"/>
</dbReference>
<dbReference type="AlphaFoldDB" id="A0A6P6V104"/>
<dbReference type="RefSeq" id="XP_027095543.1">
    <property type="nucleotide sequence ID" value="XM_027239742.2"/>
</dbReference>
<evidence type="ECO:0000313" key="11">
    <source>
        <dbReference type="Proteomes" id="UP001652660"/>
    </source>
</evidence>
<dbReference type="Gene3D" id="3.30.40.10">
    <property type="entry name" value="Zinc/RING finger domain, C3HC4 (zinc finger)"/>
    <property type="match status" value="1"/>
</dbReference>
<feature type="region of interest" description="Disordered" evidence="9">
    <location>
        <begin position="99"/>
        <end position="146"/>
    </location>
</feature>
<dbReference type="PANTHER" id="PTHR46463">
    <property type="entry name" value="ZINC FINGER, RING/FYVE/PHD-TYPE"/>
    <property type="match status" value="1"/>
</dbReference>
<evidence type="ECO:0000256" key="3">
    <source>
        <dbReference type="ARBA" id="ARBA00022679"/>
    </source>
</evidence>
<feature type="compositionally biased region" description="Polar residues" evidence="9">
    <location>
        <begin position="99"/>
        <end position="108"/>
    </location>
</feature>
<feature type="compositionally biased region" description="Basic and acidic residues" evidence="9">
    <location>
        <begin position="116"/>
        <end position="130"/>
    </location>
</feature>
<dbReference type="Pfam" id="PF13639">
    <property type="entry name" value="zf-RING_2"/>
    <property type="match status" value="1"/>
</dbReference>
<evidence type="ECO:0000313" key="12">
    <source>
        <dbReference type="RefSeq" id="XP_027095543.1"/>
    </source>
</evidence>
<evidence type="ECO:0000259" key="10">
    <source>
        <dbReference type="PROSITE" id="PS50089"/>
    </source>
</evidence>
<dbReference type="EC" id="2.3.2.27" evidence="2"/>
<sequence length="233" mass="25946">MGAVCCCFPVPNIAGHEDENGSNHGNCPCLNCCIQSIRDKCRNWRRRKGWWRQRVGRGYGALFARGSGLPALISNQGATSPDPVVPTHSSAITRASDRTLQMNPNSGYSPVPQDVICRHDKGSNHSRVEPEPAGDPEVQQTPRPSKVGDRLVYNQSESSVKDFSSSMQKGVGYDVTFSEDEDACPTCLEEYTLENPKIITKCFHHYHLSCIYEWLERSDTCPVCGMLMEFNET</sequence>
<dbReference type="PANTHER" id="PTHR46463:SF38">
    <property type="entry name" value="RING_U-BOX SUPERFAMILY PROTEIN-RELATED"/>
    <property type="match status" value="1"/>
</dbReference>
<dbReference type="PROSITE" id="PS50089">
    <property type="entry name" value="ZF_RING_2"/>
    <property type="match status" value="1"/>
</dbReference>
<keyword evidence="6" id="KW-0833">Ubl conjugation pathway</keyword>
<feature type="domain" description="RING-type" evidence="10">
    <location>
        <begin position="184"/>
        <end position="224"/>
    </location>
</feature>
<keyword evidence="11" id="KW-1185">Reference proteome</keyword>
<dbReference type="OrthoDB" id="8062037at2759"/>
<dbReference type="SUPFAM" id="SSF57850">
    <property type="entry name" value="RING/U-box"/>
    <property type="match status" value="1"/>
</dbReference>
<evidence type="ECO:0000256" key="4">
    <source>
        <dbReference type="ARBA" id="ARBA00022723"/>
    </source>
</evidence>
<keyword evidence="4" id="KW-0479">Metal-binding</keyword>
<dbReference type="GeneID" id="113715522"/>
<evidence type="ECO:0000256" key="7">
    <source>
        <dbReference type="ARBA" id="ARBA00022833"/>
    </source>
</evidence>
<dbReference type="CDD" id="cd23116">
    <property type="entry name" value="RING-H2_AIRP1-like"/>
    <property type="match status" value="1"/>
</dbReference>
<protein>
    <recommendedName>
        <fullName evidence="2">RING-type E3 ubiquitin transferase</fullName>
        <ecNumber evidence="2">2.3.2.27</ecNumber>
    </recommendedName>
</protein>
<evidence type="ECO:0000256" key="9">
    <source>
        <dbReference type="SAM" id="MobiDB-lite"/>
    </source>
</evidence>
<evidence type="ECO:0000256" key="6">
    <source>
        <dbReference type="ARBA" id="ARBA00022786"/>
    </source>
</evidence>
<accession>A0A6P6V104</accession>
<evidence type="ECO:0000256" key="2">
    <source>
        <dbReference type="ARBA" id="ARBA00012483"/>
    </source>
</evidence>
<proteinExistence type="predicted"/>
<name>A0A6P6V104_COFAR</name>
<reference evidence="11" key="1">
    <citation type="journal article" date="2025" name="Foods">
        <title>Unveiling the Microbial Signatures of Arabica Coffee Cherries: Insights into Ripeness Specific Diversity, Functional Traits, and Implications for Quality and Safety.</title>
        <authorList>
            <consortium name="RefSeq"/>
            <person name="Tenea G.N."/>
            <person name="Cifuentes V."/>
            <person name="Reyes P."/>
            <person name="Cevallos-Vallejos M."/>
        </authorList>
    </citation>
    <scope>NUCLEOTIDE SEQUENCE [LARGE SCALE GENOMIC DNA]</scope>
</reference>
<reference evidence="12" key="2">
    <citation type="submission" date="2025-08" db="UniProtKB">
        <authorList>
            <consortium name="RefSeq"/>
        </authorList>
    </citation>
    <scope>IDENTIFICATION</scope>
    <source>
        <tissue evidence="12">Leaves</tissue>
    </source>
</reference>
<evidence type="ECO:0000256" key="1">
    <source>
        <dbReference type="ARBA" id="ARBA00000900"/>
    </source>
</evidence>
<organism evidence="11 12">
    <name type="scientific">Coffea arabica</name>
    <name type="common">Arabian coffee</name>
    <dbReference type="NCBI Taxonomy" id="13443"/>
    <lineage>
        <taxon>Eukaryota</taxon>
        <taxon>Viridiplantae</taxon>
        <taxon>Streptophyta</taxon>
        <taxon>Embryophyta</taxon>
        <taxon>Tracheophyta</taxon>
        <taxon>Spermatophyta</taxon>
        <taxon>Magnoliopsida</taxon>
        <taxon>eudicotyledons</taxon>
        <taxon>Gunneridae</taxon>
        <taxon>Pentapetalae</taxon>
        <taxon>asterids</taxon>
        <taxon>lamiids</taxon>
        <taxon>Gentianales</taxon>
        <taxon>Rubiaceae</taxon>
        <taxon>Ixoroideae</taxon>
        <taxon>Gardenieae complex</taxon>
        <taxon>Bertiereae - Coffeeae clade</taxon>
        <taxon>Coffeeae</taxon>
        <taxon>Coffea</taxon>
    </lineage>
</organism>
<dbReference type="GO" id="GO:0061630">
    <property type="term" value="F:ubiquitin protein ligase activity"/>
    <property type="evidence" value="ECO:0007669"/>
    <property type="project" value="UniProtKB-EC"/>
</dbReference>
<keyword evidence="7" id="KW-0862">Zinc</keyword>
<keyword evidence="3" id="KW-0808">Transferase</keyword>
<comment type="catalytic activity">
    <reaction evidence="1">
        <text>S-ubiquitinyl-[E2 ubiquitin-conjugating enzyme]-L-cysteine + [acceptor protein]-L-lysine = [E2 ubiquitin-conjugating enzyme]-L-cysteine + N(6)-ubiquitinyl-[acceptor protein]-L-lysine.</text>
        <dbReference type="EC" id="2.3.2.27"/>
    </reaction>
</comment>
<evidence type="ECO:0000256" key="8">
    <source>
        <dbReference type="PROSITE-ProRule" id="PRU00175"/>
    </source>
</evidence>
<dbReference type="InterPro" id="IPR013083">
    <property type="entry name" value="Znf_RING/FYVE/PHD"/>
</dbReference>
<dbReference type="GO" id="GO:0008270">
    <property type="term" value="F:zinc ion binding"/>
    <property type="evidence" value="ECO:0007669"/>
    <property type="project" value="UniProtKB-KW"/>
</dbReference>
<keyword evidence="5 8" id="KW-0863">Zinc-finger</keyword>
<evidence type="ECO:0000256" key="5">
    <source>
        <dbReference type="ARBA" id="ARBA00022771"/>
    </source>
</evidence>
<dbReference type="SMART" id="SM00184">
    <property type="entry name" value="RING"/>
    <property type="match status" value="1"/>
</dbReference>